<feature type="compositionally biased region" description="Gly residues" evidence="3">
    <location>
        <begin position="248"/>
        <end position="257"/>
    </location>
</feature>
<organism evidence="6 7">
    <name type="scientific">Scophthalmus maximus</name>
    <name type="common">Turbot</name>
    <name type="synonym">Psetta maxima</name>
    <dbReference type="NCBI Taxonomy" id="52904"/>
    <lineage>
        <taxon>Eukaryota</taxon>
        <taxon>Metazoa</taxon>
        <taxon>Chordata</taxon>
        <taxon>Craniata</taxon>
        <taxon>Vertebrata</taxon>
        <taxon>Euteleostomi</taxon>
        <taxon>Actinopterygii</taxon>
        <taxon>Neopterygii</taxon>
        <taxon>Teleostei</taxon>
        <taxon>Neoteleostei</taxon>
        <taxon>Acanthomorphata</taxon>
        <taxon>Carangaria</taxon>
        <taxon>Pleuronectiformes</taxon>
        <taxon>Pleuronectoidei</taxon>
        <taxon>Scophthalmidae</taxon>
        <taxon>Scophthalmus</taxon>
    </lineage>
</organism>
<evidence type="ECO:0000259" key="5">
    <source>
        <dbReference type="PROSITE" id="PS50853"/>
    </source>
</evidence>
<dbReference type="SMART" id="SM00327">
    <property type="entry name" value="VWA"/>
    <property type="match status" value="1"/>
</dbReference>
<name>A0A6A4RYB9_SCOMX</name>
<evidence type="ECO:0000259" key="4">
    <source>
        <dbReference type="PROSITE" id="PS50234"/>
    </source>
</evidence>
<dbReference type="InterPro" id="IPR013783">
    <property type="entry name" value="Ig-like_fold"/>
</dbReference>
<dbReference type="GO" id="GO:0005615">
    <property type="term" value="C:extracellular space"/>
    <property type="evidence" value="ECO:0007669"/>
    <property type="project" value="TreeGrafter"/>
</dbReference>
<dbReference type="PRINTS" id="PR00453">
    <property type="entry name" value="VWFADOMAIN"/>
</dbReference>
<dbReference type="EMBL" id="VEVO01000021">
    <property type="protein sequence ID" value="KAF0024142.1"/>
    <property type="molecule type" value="Genomic_DNA"/>
</dbReference>
<feature type="domain" description="VWFA" evidence="4">
    <location>
        <begin position="51"/>
        <end position="230"/>
    </location>
</feature>
<dbReference type="PROSITE" id="PS50234">
    <property type="entry name" value="VWFA"/>
    <property type="match status" value="1"/>
</dbReference>
<sequence length="359" mass="38607">MEQKEAAFVFAADSHPLICVCHCCCFQRVSSLSTICPAEEGFTCKTPANADIVILVDGSWSIGRINFRVVRAFLENLVRAFSVEHDKTRIVQRRPEDRVASERSQHQTGRDGRSEEPAVQGRQHADGYGDDSTSQPIGLALTFILENSFKPESGSRAGVPKIAILITDGKSQDDVAPPAQGLRSAGIEVFAIGVKDADENELKAIASGPEETHVYNVADFSVMSDIVDGLTKTVCDRVEQLDKQLRGGDSGGGGGGAASASSVAPPRDLVTSEVTARSFRVTWTQAPGQVEKYRVVYYPASGGQPDEKVVGGAVSSVELNYLNSLTEYQVAVFAVYRSSASEALRGSATTQSKRKKRIF</sequence>
<dbReference type="Pfam" id="PF00092">
    <property type="entry name" value="VWA"/>
    <property type="match status" value="1"/>
</dbReference>
<dbReference type="Gene3D" id="2.60.40.10">
    <property type="entry name" value="Immunoglobulins"/>
    <property type="match status" value="1"/>
</dbReference>
<dbReference type="CDD" id="cd00063">
    <property type="entry name" value="FN3"/>
    <property type="match status" value="1"/>
</dbReference>
<dbReference type="SMART" id="SM00060">
    <property type="entry name" value="FN3"/>
    <property type="match status" value="1"/>
</dbReference>
<dbReference type="FunFam" id="2.60.40.10:FF:000234">
    <property type="entry name" value="Collagen, type XII, alpha 1"/>
    <property type="match status" value="1"/>
</dbReference>
<dbReference type="InterPro" id="IPR036465">
    <property type="entry name" value="vWFA_dom_sf"/>
</dbReference>
<dbReference type="Proteomes" id="UP000438429">
    <property type="component" value="Unassembled WGS sequence"/>
</dbReference>
<dbReference type="AlphaFoldDB" id="A0A6A4RYB9"/>
<comment type="subcellular location">
    <subcellularLocation>
        <location evidence="1">Secreted</location>
        <location evidence="1">Extracellular space</location>
        <location evidence="1">Extracellular matrix</location>
    </subcellularLocation>
</comment>
<dbReference type="InterPro" id="IPR003961">
    <property type="entry name" value="FN3_dom"/>
</dbReference>
<reference evidence="6 7" key="1">
    <citation type="submission" date="2019-06" db="EMBL/GenBank/DDBJ databases">
        <title>Draft genomes of female and male turbot (Scophthalmus maximus).</title>
        <authorList>
            <person name="Xu H."/>
            <person name="Xu X.-W."/>
            <person name="Shao C."/>
            <person name="Chen S."/>
        </authorList>
    </citation>
    <scope>NUCLEOTIDE SEQUENCE [LARGE SCALE GENOMIC DNA]</scope>
    <source>
        <strain evidence="6">Ysfricsl-2016a</strain>
        <tissue evidence="6">Blood</tissue>
    </source>
</reference>
<dbReference type="GO" id="GO:0005614">
    <property type="term" value="C:interstitial matrix"/>
    <property type="evidence" value="ECO:0007669"/>
    <property type="project" value="TreeGrafter"/>
</dbReference>
<keyword evidence="2" id="KW-0272">Extracellular matrix</keyword>
<keyword evidence="2" id="KW-0964">Secreted</keyword>
<accession>A0A6A4RYB9</accession>
<evidence type="ECO:0000256" key="2">
    <source>
        <dbReference type="ARBA" id="ARBA00022530"/>
    </source>
</evidence>
<feature type="domain" description="Fibronectin type-III" evidence="5">
    <location>
        <begin position="265"/>
        <end position="355"/>
    </location>
</feature>
<evidence type="ECO:0000256" key="1">
    <source>
        <dbReference type="ARBA" id="ARBA00004498"/>
    </source>
</evidence>
<evidence type="ECO:0000313" key="7">
    <source>
        <dbReference type="Proteomes" id="UP000438429"/>
    </source>
</evidence>
<feature type="region of interest" description="Disordered" evidence="3">
    <location>
        <begin position="244"/>
        <end position="266"/>
    </location>
</feature>
<dbReference type="PANTHER" id="PTHR24020:SF15">
    <property type="entry name" value="COLLAGEN ALPHA-1(XIV) CHAIN"/>
    <property type="match status" value="1"/>
</dbReference>
<feature type="compositionally biased region" description="Basic and acidic residues" evidence="3">
    <location>
        <begin position="92"/>
        <end position="116"/>
    </location>
</feature>
<dbReference type="Gene3D" id="3.40.50.410">
    <property type="entry name" value="von Willebrand factor, type A domain"/>
    <property type="match status" value="1"/>
</dbReference>
<proteinExistence type="predicted"/>
<evidence type="ECO:0000256" key="3">
    <source>
        <dbReference type="SAM" id="MobiDB-lite"/>
    </source>
</evidence>
<dbReference type="SUPFAM" id="SSF49265">
    <property type="entry name" value="Fibronectin type III"/>
    <property type="match status" value="1"/>
</dbReference>
<dbReference type="PANTHER" id="PTHR24020">
    <property type="entry name" value="COLLAGEN ALPHA"/>
    <property type="match status" value="1"/>
</dbReference>
<dbReference type="SUPFAM" id="SSF53300">
    <property type="entry name" value="vWA-like"/>
    <property type="match status" value="1"/>
</dbReference>
<comment type="caution">
    <text evidence="6">The sequence shown here is derived from an EMBL/GenBank/DDBJ whole genome shotgun (WGS) entry which is preliminary data.</text>
</comment>
<protein>
    <recommendedName>
        <fullName evidence="8">Collagen alpha-1(XIV) chain-like</fullName>
    </recommendedName>
</protein>
<evidence type="ECO:0000313" key="6">
    <source>
        <dbReference type="EMBL" id="KAF0024142.1"/>
    </source>
</evidence>
<feature type="region of interest" description="Disordered" evidence="3">
    <location>
        <begin position="92"/>
        <end position="133"/>
    </location>
</feature>
<dbReference type="PROSITE" id="PS50853">
    <property type="entry name" value="FN3"/>
    <property type="match status" value="1"/>
</dbReference>
<evidence type="ECO:0008006" key="8">
    <source>
        <dbReference type="Google" id="ProtNLM"/>
    </source>
</evidence>
<gene>
    <name evidence="6" type="ORF">F2P81_022944</name>
</gene>
<dbReference type="Pfam" id="PF00041">
    <property type="entry name" value="fn3"/>
    <property type="match status" value="1"/>
</dbReference>
<dbReference type="InterPro" id="IPR050525">
    <property type="entry name" value="ECM_Assembly_Org"/>
</dbReference>
<dbReference type="InterPro" id="IPR036116">
    <property type="entry name" value="FN3_sf"/>
</dbReference>
<dbReference type="InterPro" id="IPR002035">
    <property type="entry name" value="VWF_A"/>
</dbReference>